<dbReference type="CDD" id="cd04657">
    <property type="entry name" value="Piwi_ago-like"/>
    <property type="match status" value="1"/>
</dbReference>
<proteinExistence type="predicted"/>
<feature type="region of interest" description="Disordered" evidence="1">
    <location>
        <begin position="82"/>
        <end position="155"/>
    </location>
</feature>
<dbReference type="InterPro" id="IPR012337">
    <property type="entry name" value="RNaseH-like_sf"/>
</dbReference>
<dbReference type="PANTHER" id="PTHR22891">
    <property type="entry name" value="EUKARYOTIC TRANSLATION INITIATION FACTOR 2C"/>
    <property type="match status" value="1"/>
</dbReference>
<dbReference type="Pfam" id="PF02171">
    <property type="entry name" value="Piwi"/>
    <property type="match status" value="1"/>
</dbReference>
<sequence>MMELSISRVLAEDSYRQNIIYLRWMLLGQGCPNFRVATTAELANKHPRSLCTSSFSLLTLRHPFSFSVFFLSTFQLNAMSDQACGRGGRDQRPRGEEFEGRRNGHREHGRGRGVLQDHRSRHSGRGRRADFRSDFRSGRGGGVQGPRIHNEGKPIIPPDAIVAKVEDAVAKALLASRQKNVKNGAQAYPHRPGYGTLGRPVTLYANYLPVTSVGRPMFRYHVSIAAQDGREPAGRKARHIVRLLLEQHYSASLNSIATDYRSTLISVAKLADGQFDVRYKDENDERYPENPKVYRVTTQHTGDINPADLINYLTSTNAGSMLSSKPEIIHALNVILGYHPKTERSVASIGGNRYYSRREGIMESASLEGGLEVIRGFFISVRAATARILLNVQVKYMACYKSGPLEYVIQEWKVNNLRASSCTMEAFLKRMRVCITHIKRKGRNGKESSGRVKTISGLATPQDGISAPNRPKVEAYGAGPHSVKFFLDAPGSQSTQPGSGEGKSRKRKKTPPIAGPLPAGQYISVAEFFKKEYSITVNPNFPVVNVGTRDKPVYLPVEVCEVEAGQPVKSKLSPKQAQNMLNFAVKGLAPARNAQSIVTKGVEVLGIGQPLNATLSSFGINIGDNLITVQGRVLPPPRIMYAKQRELQAKSGSWSMQSIAFSKPGILKNWVWLFIDAPNSRHGLSPQGLADSLDQFVQTLKKMGVAAEKPKGGTRINYSINCCISFNASVIEKAVCFLQEKHKPELILGILFAKDAQVYNTVKQVCDVRCGVRNVNVQAEKVRAANVQYWASVCLKVNLKLGGANQTLRTPDLGFFADGKTMLVGLDVTHPSPGSTSSAPSVVGIVASVDSQFAQWPADIRIQSARQEMVSDLDTLLQSRIEIWAKHNSGRFPEHIVLYRDGVSEGEYDMVVEKELPLLKKACQKIYPASDTKKGLPRMAIIIVGKRHNTRFYPSSDTEADRFANPQPGTVVDRGISEARHWDFYLQAHSALHGTARPAHYFPVWDELFYPLHPGVGYGIGAADRLQDLTHKMCYLFGRATKAVSVCPPAYYADLVCTRARCYMSDLFDPIPSVNQTGSVAGESGGRVPEESQATVHPKIKDTMFYI</sequence>
<comment type="caution">
    <text evidence="3">The sequence shown here is derived from an EMBL/GenBank/DDBJ whole genome shotgun (WGS) entry which is preliminary data.</text>
</comment>
<dbReference type="SMART" id="SM00950">
    <property type="entry name" value="Piwi"/>
    <property type="match status" value="1"/>
</dbReference>
<dbReference type="SUPFAM" id="SSF101690">
    <property type="entry name" value="PAZ domain"/>
    <property type="match status" value="1"/>
</dbReference>
<dbReference type="OrthoDB" id="10252740at2759"/>
<evidence type="ECO:0000256" key="1">
    <source>
        <dbReference type="SAM" id="MobiDB-lite"/>
    </source>
</evidence>
<dbReference type="Proteomes" id="UP000191342">
    <property type="component" value="Unassembled WGS sequence"/>
</dbReference>
<organism evidence="3 4">
    <name type="scientific">Penicillium flavigenum</name>
    <dbReference type="NCBI Taxonomy" id="254877"/>
    <lineage>
        <taxon>Eukaryota</taxon>
        <taxon>Fungi</taxon>
        <taxon>Dikarya</taxon>
        <taxon>Ascomycota</taxon>
        <taxon>Pezizomycotina</taxon>
        <taxon>Eurotiomycetes</taxon>
        <taxon>Eurotiomycetidae</taxon>
        <taxon>Eurotiales</taxon>
        <taxon>Aspergillaceae</taxon>
        <taxon>Penicillium</taxon>
    </lineage>
</organism>
<accession>A0A1V6TKG8</accession>
<dbReference type="InterPro" id="IPR032472">
    <property type="entry name" value="ArgoL2"/>
</dbReference>
<evidence type="ECO:0000313" key="3">
    <source>
        <dbReference type="EMBL" id="OQE26875.1"/>
    </source>
</evidence>
<dbReference type="Pfam" id="PF08699">
    <property type="entry name" value="ArgoL1"/>
    <property type="match status" value="1"/>
</dbReference>
<dbReference type="PROSITE" id="PS50822">
    <property type="entry name" value="PIWI"/>
    <property type="match status" value="1"/>
</dbReference>
<dbReference type="InterPro" id="IPR032474">
    <property type="entry name" value="Argonaute_N"/>
</dbReference>
<dbReference type="Gene3D" id="2.170.260.10">
    <property type="entry name" value="paz domain"/>
    <property type="match status" value="1"/>
</dbReference>
<dbReference type="SUPFAM" id="SSF53098">
    <property type="entry name" value="Ribonuclease H-like"/>
    <property type="match status" value="1"/>
</dbReference>
<gene>
    <name evidence="3" type="ORF">PENFLA_c006G06035</name>
</gene>
<dbReference type="InterPro" id="IPR003165">
    <property type="entry name" value="Piwi"/>
</dbReference>
<dbReference type="InterPro" id="IPR045246">
    <property type="entry name" value="Piwi_ago-like"/>
</dbReference>
<name>A0A1V6TKG8_9EURO</name>
<feature type="region of interest" description="Disordered" evidence="1">
    <location>
        <begin position="487"/>
        <end position="515"/>
    </location>
</feature>
<dbReference type="STRING" id="254877.A0A1V6TKG8"/>
<feature type="compositionally biased region" description="Basic and acidic residues" evidence="1">
    <location>
        <begin position="127"/>
        <end position="137"/>
    </location>
</feature>
<protein>
    <recommendedName>
        <fullName evidence="2">Piwi domain-containing protein</fullName>
    </recommendedName>
</protein>
<feature type="domain" description="Piwi" evidence="2">
    <location>
        <begin position="746"/>
        <end position="1065"/>
    </location>
</feature>
<dbReference type="CDD" id="cd02846">
    <property type="entry name" value="PAZ_argonaute_like"/>
    <property type="match status" value="1"/>
</dbReference>
<dbReference type="InterPro" id="IPR014811">
    <property type="entry name" value="ArgoL1"/>
</dbReference>
<evidence type="ECO:0000313" key="4">
    <source>
        <dbReference type="Proteomes" id="UP000191342"/>
    </source>
</evidence>
<dbReference type="SMART" id="SM01163">
    <property type="entry name" value="DUF1785"/>
    <property type="match status" value="1"/>
</dbReference>
<dbReference type="AlphaFoldDB" id="A0A1V6TKG8"/>
<dbReference type="EMBL" id="MLQL01000006">
    <property type="protein sequence ID" value="OQE26875.1"/>
    <property type="molecule type" value="Genomic_DNA"/>
</dbReference>
<dbReference type="InterPro" id="IPR003100">
    <property type="entry name" value="PAZ_dom"/>
</dbReference>
<evidence type="ECO:0000259" key="2">
    <source>
        <dbReference type="PROSITE" id="PS50822"/>
    </source>
</evidence>
<feature type="compositionally biased region" description="Basic and acidic residues" evidence="1">
    <location>
        <begin position="87"/>
        <end position="102"/>
    </location>
</feature>
<dbReference type="Pfam" id="PF16488">
    <property type="entry name" value="ArgoL2"/>
    <property type="match status" value="1"/>
</dbReference>
<dbReference type="GO" id="GO:0003723">
    <property type="term" value="F:RNA binding"/>
    <property type="evidence" value="ECO:0007669"/>
    <property type="project" value="InterPro"/>
</dbReference>
<dbReference type="Gene3D" id="3.30.420.10">
    <property type="entry name" value="Ribonuclease H-like superfamily/Ribonuclease H"/>
    <property type="match status" value="1"/>
</dbReference>
<dbReference type="Pfam" id="PF16486">
    <property type="entry name" value="ArgoN"/>
    <property type="match status" value="1"/>
</dbReference>
<dbReference type="InterPro" id="IPR036397">
    <property type="entry name" value="RNaseH_sf"/>
</dbReference>
<reference evidence="4" key="1">
    <citation type="journal article" date="2017" name="Nat. Microbiol.">
        <title>Global analysis of biosynthetic gene clusters reveals vast potential of secondary metabolite production in Penicillium species.</title>
        <authorList>
            <person name="Nielsen J.C."/>
            <person name="Grijseels S."/>
            <person name="Prigent S."/>
            <person name="Ji B."/>
            <person name="Dainat J."/>
            <person name="Nielsen K.F."/>
            <person name="Frisvad J.C."/>
            <person name="Workman M."/>
            <person name="Nielsen J."/>
        </authorList>
    </citation>
    <scope>NUCLEOTIDE SEQUENCE [LARGE SCALE GENOMIC DNA]</scope>
    <source>
        <strain evidence="4">IBT 14082</strain>
    </source>
</reference>
<dbReference type="Gene3D" id="3.40.50.2300">
    <property type="match status" value="1"/>
</dbReference>
<keyword evidence="4" id="KW-1185">Reference proteome</keyword>
<dbReference type="Pfam" id="PF02170">
    <property type="entry name" value="PAZ"/>
    <property type="match status" value="1"/>
</dbReference>
<dbReference type="InterPro" id="IPR036085">
    <property type="entry name" value="PAZ_dom_sf"/>
</dbReference>